<accession>A0A7D4CX67</accession>
<reference evidence="3 4" key="1">
    <citation type="submission" date="2020-05" db="EMBL/GenBank/DDBJ databases">
        <title>Halorubrum RHB-C sp.nov., an extremely halophilic archaeon isolated from solar salt farm.</title>
        <authorList>
            <person name="Ho H."/>
            <person name="Danganan R.E."/>
            <person name="Dedeles G.R."/>
            <person name="Kim S.-G."/>
        </authorList>
    </citation>
    <scope>NUCLEOTIDE SEQUENCE [LARGE SCALE GENOMIC DNA]</scope>
    <source>
        <strain evidence="3 4">RHB-C</strain>
    </source>
</reference>
<keyword evidence="1" id="KW-0119">Carbohydrate metabolism</keyword>
<dbReference type="AlphaFoldDB" id="A0A7D4CX67"/>
<dbReference type="GeneID" id="55593385"/>
<dbReference type="KEGG" id="hsai:HPS36_00245"/>
<dbReference type="EMBL" id="CP053941">
    <property type="protein sequence ID" value="QKG91343.1"/>
    <property type="molecule type" value="Genomic_DNA"/>
</dbReference>
<dbReference type="Pfam" id="PF24793">
    <property type="entry name" value="GINT1_N"/>
    <property type="match status" value="1"/>
</dbReference>
<name>A0A7D4CX67_9EURY</name>
<sequence>MVRKLKNLLPAARSRLSTIVLSANRHLSGGRYGATPELSETLSSSGNPIITARDVTDYGYVSFTADPFLFISDETWHLFFEIQNGHREPTAVIGHATSENGGNDWQYDGVVLKWKRHLAFPFVFESGGTVYMAPGQGGDPADRSVTLFRADPFPHRWVPVTDMISPEYGPLDPIVFKYRDYWWIIVGAGSNDTLYAYYSTELETDDWRPHEHNPIVTDRTWAGRPAGRPIVTESGVILFLQNNVDQYGDKVQVYEITGLSPSEYTDEPIREHSWFEGTGLFGWNSGRMHHVDAQYVTESQKWVYVTDGDVKFGRSLLGSCWSIGAYVNEDPPFGLVRKE</sequence>
<evidence type="ECO:0000256" key="1">
    <source>
        <dbReference type="ARBA" id="ARBA00023277"/>
    </source>
</evidence>
<evidence type="ECO:0000313" key="3">
    <source>
        <dbReference type="EMBL" id="QKG91343.1"/>
    </source>
</evidence>
<keyword evidence="4" id="KW-1185">Reference proteome</keyword>
<dbReference type="Proteomes" id="UP000505020">
    <property type="component" value="Chromosome"/>
</dbReference>
<dbReference type="RefSeq" id="WP_173228043.1">
    <property type="nucleotide sequence ID" value="NZ_CP053941.1"/>
</dbReference>
<dbReference type="PANTHER" id="PTHR43772">
    <property type="entry name" value="ENDO-1,4-BETA-XYLANASE"/>
    <property type="match status" value="1"/>
</dbReference>
<evidence type="ECO:0000259" key="2">
    <source>
        <dbReference type="Pfam" id="PF24793"/>
    </source>
</evidence>
<proteinExistence type="predicted"/>
<dbReference type="InterPro" id="IPR056442">
    <property type="entry name" value="GINT1_N"/>
</dbReference>
<dbReference type="PANTHER" id="PTHR43772:SF2">
    <property type="entry name" value="PUTATIVE (AFU_ORTHOLOGUE AFUA_2G04480)-RELATED"/>
    <property type="match status" value="1"/>
</dbReference>
<dbReference type="InterPro" id="IPR023296">
    <property type="entry name" value="Glyco_hydro_beta-prop_sf"/>
</dbReference>
<feature type="domain" description="Glucosamine inositolphosphorylceramide transferase 1 N-terminal" evidence="2">
    <location>
        <begin position="46"/>
        <end position="309"/>
    </location>
</feature>
<protein>
    <recommendedName>
        <fullName evidence="2">Glucosamine inositolphosphorylceramide transferase 1 N-terminal domain-containing protein</fullName>
    </recommendedName>
</protein>
<dbReference type="SUPFAM" id="SSF75005">
    <property type="entry name" value="Arabinanase/levansucrase/invertase"/>
    <property type="match status" value="1"/>
</dbReference>
<organism evidence="3 4">
    <name type="scientific">Halorubrum salinarum</name>
    <dbReference type="NCBI Taxonomy" id="2739057"/>
    <lineage>
        <taxon>Archaea</taxon>
        <taxon>Methanobacteriati</taxon>
        <taxon>Methanobacteriota</taxon>
        <taxon>Stenosarchaea group</taxon>
        <taxon>Halobacteria</taxon>
        <taxon>Halobacteriales</taxon>
        <taxon>Haloferacaceae</taxon>
        <taxon>Halorubrum</taxon>
    </lineage>
</organism>
<gene>
    <name evidence="3" type="ORF">HPS36_00245</name>
</gene>
<evidence type="ECO:0000313" key="4">
    <source>
        <dbReference type="Proteomes" id="UP000505020"/>
    </source>
</evidence>
<dbReference type="InterPro" id="IPR052176">
    <property type="entry name" value="Glycosyl_Hydrlase_43_Enz"/>
</dbReference>
<dbReference type="Gene3D" id="2.115.10.20">
    <property type="entry name" value="Glycosyl hydrolase domain, family 43"/>
    <property type="match status" value="1"/>
</dbReference>